<sequence>MSPTLLPAKQMWSAIGSMALCVAMLIASEFMPVSLLTPIAADLNATDGMAGQAISISGLFAVLTSLLIAPIAGRYDRRHVLLAMTVLMLVSLVLIASAANFSLLMVARALLGMAVGGFWALSTATVIQLVPKAMVARALGMIYMGNAVATAFAAPIGAYLGAIVGWRAIFWGLVPLVLLNLVWQLRAMPSMPPKAGIPVSRVFALLKRRHVAFGMTAVMLTFSGMFATFTYLRPFLETRTGVSASQLSLLLLGLGLAGFLGTKLASKLLEKEKLFPMLRWLPLVIAALTLSLVWLGGRLESAAALMIAWGLVFSAIPVCWSAWLAHAMGDDAESGGGLMVAAIQLSIMLGGAVGGLLVDQITIVASFLFGSAMLVLASMVIGPGFRLGRHPAQPETID</sequence>
<feature type="transmembrane region" description="Helical" evidence="6">
    <location>
        <begin position="211"/>
        <end position="232"/>
    </location>
</feature>
<evidence type="ECO:0000256" key="6">
    <source>
        <dbReference type="SAM" id="Phobius"/>
    </source>
</evidence>
<feature type="domain" description="Major facilitator superfamily (MFS) profile" evidence="7">
    <location>
        <begin position="1"/>
        <end position="389"/>
    </location>
</feature>
<dbReference type="InterPro" id="IPR011701">
    <property type="entry name" value="MFS"/>
</dbReference>
<accession>A0A3N1PAZ9</accession>
<dbReference type="GO" id="GO:0005886">
    <property type="term" value="C:plasma membrane"/>
    <property type="evidence" value="ECO:0007669"/>
    <property type="project" value="UniProtKB-SubCell"/>
</dbReference>
<evidence type="ECO:0000256" key="1">
    <source>
        <dbReference type="ARBA" id="ARBA00004651"/>
    </source>
</evidence>
<dbReference type="AlphaFoldDB" id="A0A3N1PAZ9"/>
<dbReference type="InterPro" id="IPR050189">
    <property type="entry name" value="MFS_Efflux_Transporters"/>
</dbReference>
<keyword evidence="9" id="KW-1185">Reference proteome</keyword>
<dbReference type="PROSITE" id="PS50850">
    <property type="entry name" value="MFS"/>
    <property type="match status" value="1"/>
</dbReference>
<name>A0A3N1PAZ9_9GAMM</name>
<feature type="transmembrane region" description="Helical" evidence="6">
    <location>
        <begin position="363"/>
        <end position="381"/>
    </location>
</feature>
<feature type="transmembrane region" description="Helical" evidence="6">
    <location>
        <begin position="80"/>
        <end position="103"/>
    </location>
</feature>
<keyword evidence="2" id="KW-1003">Cell membrane</keyword>
<dbReference type="RefSeq" id="WP_232338688.1">
    <property type="nucleotide sequence ID" value="NZ_JBLXEP010000002.1"/>
</dbReference>
<feature type="transmembrane region" description="Helical" evidence="6">
    <location>
        <begin position="168"/>
        <end position="185"/>
    </location>
</feature>
<evidence type="ECO:0000256" key="5">
    <source>
        <dbReference type="ARBA" id="ARBA00023136"/>
    </source>
</evidence>
<feature type="transmembrane region" description="Helical" evidence="6">
    <location>
        <begin position="337"/>
        <end position="357"/>
    </location>
</feature>
<proteinExistence type="predicted"/>
<dbReference type="STRING" id="584787.GCA_001247655_02862"/>
<feature type="transmembrane region" description="Helical" evidence="6">
    <location>
        <begin position="109"/>
        <end position="130"/>
    </location>
</feature>
<dbReference type="Pfam" id="PF07690">
    <property type="entry name" value="MFS_1"/>
    <property type="match status" value="1"/>
</dbReference>
<comment type="caution">
    <text evidence="8">The sequence shown here is derived from an EMBL/GenBank/DDBJ whole genome shotgun (WGS) entry which is preliminary data.</text>
</comment>
<feature type="transmembrane region" description="Helical" evidence="6">
    <location>
        <begin position="53"/>
        <end position="73"/>
    </location>
</feature>
<feature type="transmembrane region" description="Helical" evidence="6">
    <location>
        <begin position="302"/>
        <end position="325"/>
    </location>
</feature>
<dbReference type="Proteomes" id="UP000268033">
    <property type="component" value="Unassembled WGS sequence"/>
</dbReference>
<feature type="transmembrane region" description="Helical" evidence="6">
    <location>
        <begin position="142"/>
        <end position="162"/>
    </location>
</feature>
<dbReference type="PANTHER" id="PTHR43124:SF5">
    <property type="entry name" value="PURINE RIBONUCLEOSIDE EFFLUX PUMP NEPI"/>
    <property type="match status" value="1"/>
</dbReference>
<evidence type="ECO:0000313" key="8">
    <source>
        <dbReference type="EMBL" id="ROQ25795.1"/>
    </source>
</evidence>
<dbReference type="InterPro" id="IPR020846">
    <property type="entry name" value="MFS_dom"/>
</dbReference>
<dbReference type="EMBL" id="RJUL01000005">
    <property type="protein sequence ID" value="ROQ25795.1"/>
    <property type="molecule type" value="Genomic_DNA"/>
</dbReference>
<feature type="transmembrane region" description="Helical" evidence="6">
    <location>
        <begin position="12"/>
        <end position="33"/>
    </location>
</feature>
<keyword evidence="3 6" id="KW-0812">Transmembrane</keyword>
<dbReference type="SUPFAM" id="SSF103473">
    <property type="entry name" value="MFS general substrate transporter"/>
    <property type="match status" value="1"/>
</dbReference>
<reference evidence="8 9" key="1">
    <citation type="submission" date="2018-11" db="EMBL/GenBank/DDBJ databases">
        <title>Genomic Encyclopedia of Type Strains, Phase IV (KMG-IV): sequencing the most valuable type-strain genomes for metagenomic binning, comparative biology and taxonomic classification.</title>
        <authorList>
            <person name="Goeker M."/>
        </authorList>
    </citation>
    <scope>NUCLEOTIDE SEQUENCE [LARGE SCALE GENOMIC DNA]</scope>
    <source>
        <strain evidence="8 9">DSM 21945</strain>
    </source>
</reference>
<organism evidence="8 9">
    <name type="scientific">Gallaecimonas pentaromativorans</name>
    <dbReference type="NCBI Taxonomy" id="584787"/>
    <lineage>
        <taxon>Bacteria</taxon>
        <taxon>Pseudomonadati</taxon>
        <taxon>Pseudomonadota</taxon>
        <taxon>Gammaproteobacteria</taxon>
        <taxon>Enterobacterales</taxon>
        <taxon>Gallaecimonadaceae</taxon>
        <taxon>Gallaecimonas</taxon>
    </lineage>
</organism>
<evidence type="ECO:0000256" key="3">
    <source>
        <dbReference type="ARBA" id="ARBA00022692"/>
    </source>
</evidence>
<evidence type="ECO:0000256" key="2">
    <source>
        <dbReference type="ARBA" id="ARBA00022475"/>
    </source>
</evidence>
<protein>
    <submittedName>
        <fullName evidence="8">Transcriptional regulator</fullName>
    </submittedName>
</protein>
<dbReference type="CDD" id="cd17324">
    <property type="entry name" value="MFS_NepI_like"/>
    <property type="match status" value="1"/>
</dbReference>
<dbReference type="PANTHER" id="PTHR43124">
    <property type="entry name" value="PURINE EFFLUX PUMP PBUE"/>
    <property type="match status" value="1"/>
</dbReference>
<dbReference type="Gene3D" id="1.20.1250.20">
    <property type="entry name" value="MFS general substrate transporter like domains"/>
    <property type="match status" value="1"/>
</dbReference>
<comment type="subcellular location">
    <subcellularLocation>
        <location evidence="1">Cell membrane</location>
        <topology evidence="1">Multi-pass membrane protein</topology>
    </subcellularLocation>
</comment>
<dbReference type="InterPro" id="IPR036259">
    <property type="entry name" value="MFS_trans_sf"/>
</dbReference>
<keyword evidence="5 6" id="KW-0472">Membrane</keyword>
<evidence type="ECO:0000259" key="7">
    <source>
        <dbReference type="PROSITE" id="PS50850"/>
    </source>
</evidence>
<feature type="transmembrane region" description="Helical" evidence="6">
    <location>
        <begin position="244"/>
        <end position="265"/>
    </location>
</feature>
<dbReference type="GO" id="GO:0022857">
    <property type="term" value="F:transmembrane transporter activity"/>
    <property type="evidence" value="ECO:0007669"/>
    <property type="project" value="InterPro"/>
</dbReference>
<feature type="transmembrane region" description="Helical" evidence="6">
    <location>
        <begin position="277"/>
        <end position="296"/>
    </location>
</feature>
<gene>
    <name evidence="8" type="ORF">EDC28_105104</name>
</gene>
<evidence type="ECO:0000313" key="9">
    <source>
        <dbReference type="Proteomes" id="UP000268033"/>
    </source>
</evidence>
<evidence type="ECO:0000256" key="4">
    <source>
        <dbReference type="ARBA" id="ARBA00022989"/>
    </source>
</evidence>
<keyword evidence="4 6" id="KW-1133">Transmembrane helix</keyword>